<gene>
    <name evidence="1" type="ORF">KYN89_11265</name>
</gene>
<proteinExistence type="predicted"/>
<organism evidence="1 2">
    <name type="scientific">Alteriqipengyuania abyssalis</name>
    <dbReference type="NCBI Taxonomy" id="2860200"/>
    <lineage>
        <taxon>Bacteria</taxon>
        <taxon>Pseudomonadati</taxon>
        <taxon>Pseudomonadota</taxon>
        <taxon>Alphaproteobacteria</taxon>
        <taxon>Sphingomonadales</taxon>
        <taxon>Erythrobacteraceae</taxon>
        <taxon>Alteriqipengyuania</taxon>
    </lineage>
</organism>
<sequence>MLCAQSQPQAESPAQHLRSLDAAEASRMLDALRAEQAKLRDGEKTYFHLSSGAPASYDQNRIGPRDAFVALDLDHVWQIERTSREGAVFPTYQLTLIPDGHNAPIWTLDVTMTWPRDVVRIIEVDMFYGPPAPF</sequence>
<accession>A0ABS7PEW5</accession>
<protein>
    <submittedName>
        <fullName evidence="1">Uncharacterized protein</fullName>
    </submittedName>
</protein>
<evidence type="ECO:0000313" key="1">
    <source>
        <dbReference type="EMBL" id="MBY8337620.1"/>
    </source>
</evidence>
<comment type="caution">
    <text evidence="1">The sequence shown here is derived from an EMBL/GenBank/DDBJ whole genome shotgun (WGS) entry which is preliminary data.</text>
</comment>
<keyword evidence="2" id="KW-1185">Reference proteome</keyword>
<name>A0ABS7PEW5_9SPHN</name>
<dbReference type="EMBL" id="JAHWXP010000003">
    <property type="protein sequence ID" value="MBY8337620.1"/>
    <property type="molecule type" value="Genomic_DNA"/>
</dbReference>
<evidence type="ECO:0000313" key="2">
    <source>
        <dbReference type="Proteomes" id="UP000759298"/>
    </source>
</evidence>
<dbReference type="Proteomes" id="UP000759298">
    <property type="component" value="Unassembled WGS sequence"/>
</dbReference>
<reference evidence="1 2" key="1">
    <citation type="submission" date="2021-07" db="EMBL/GenBank/DDBJ databases">
        <title>Alteriqipengyuania abyssalis NZ-12B nov, sp.nov isolated from deep sea sponge in pacific ocean.</title>
        <authorList>
            <person name="Tareen S."/>
            <person name="Wink J."/>
        </authorList>
    </citation>
    <scope>NUCLEOTIDE SEQUENCE [LARGE SCALE GENOMIC DNA]</scope>
    <source>
        <strain evidence="1 2">NZ-12B</strain>
    </source>
</reference>